<dbReference type="InterPro" id="IPR029063">
    <property type="entry name" value="SAM-dependent_MTases_sf"/>
</dbReference>
<comment type="caution">
    <text evidence="7">The sequence shown here is derived from an EMBL/GenBank/DDBJ whole genome shotgun (WGS) entry which is preliminary data.</text>
</comment>
<keyword evidence="8" id="KW-1185">Reference proteome</keyword>
<keyword evidence="4" id="KW-0949">S-adenosyl-L-methionine</keyword>
<dbReference type="GO" id="GO:0032259">
    <property type="term" value="P:methylation"/>
    <property type="evidence" value="ECO:0007669"/>
    <property type="project" value="UniProtKB-KW"/>
</dbReference>
<evidence type="ECO:0000256" key="5">
    <source>
        <dbReference type="ARBA" id="ARBA00023098"/>
    </source>
</evidence>
<keyword evidence="2 7" id="KW-0489">Methyltransferase</keyword>
<dbReference type="InterPro" id="IPR003333">
    <property type="entry name" value="CMAS"/>
</dbReference>
<gene>
    <name evidence="7" type="ORF">FAP39_09575</name>
</gene>
<accession>A0A4U7N4R2</accession>
<dbReference type="GO" id="GO:0008610">
    <property type="term" value="P:lipid biosynthetic process"/>
    <property type="evidence" value="ECO:0007669"/>
    <property type="project" value="InterPro"/>
</dbReference>
<dbReference type="RefSeq" id="WP_138016171.1">
    <property type="nucleotide sequence ID" value="NZ_SULI01000009.1"/>
</dbReference>
<proteinExistence type="inferred from homology"/>
<keyword evidence="3 7" id="KW-0808">Transferase</keyword>
<dbReference type="PIRSF" id="PIRSF003085">
    <property type="entry name" value="CMAS"/>
    <property type="match status" value="1"/>
</dbReference>
<dbReference type="InterPro" id="IPR050723">
    <property type="entry name" value="CFA/CMAS"/>
</dbReference>
<protein>
    <submittedName>
        <fullName evidence="7">Class I SAM-dependent methyltransferase</fullName>
    </submittedName>
</protein>
<sequence>MILTSTKAQEGLPRYFAAVFELASKINRGQLDFELPDGRVFRAQGAHTGPIAHLKIHHPDTFSRLMREGELGFSESYMDGDWSTPDLQAFMDLLRADNDVLFDGFPGAGLVRYYERMRHWMNRNTVGQAKKNISYHYDLGNAFYALWLDDTMTYSSALFAPDQHDLKIAQLAKYQSIIEHLGVKRGDHILEIGCGWGGFAHYAAGTCGVNVTGLTISQEQLSFARQRIDRNGLSDFVNFKLQDYRDEETQYDGIVSIEMFEAVGEKYWPVYFDTVHRCLKPTAKATLQIITVHEDRFAQYRKGVDFIQKFIFPGGMLPSPSALKTQIQNAGLQVEHIHDFGESYSKTLRDWYKRFNARWPDVKALGFDERFQRMWNFYLTSCAAAFHSGNCDVSQITISRSH</sequence>
<evidence type="ECO:0000256" key="6">
    <source>
        <dbReference type="PIRSR" id="PIRSR003085-1"/>
    </source>
</evidence>
<dbReference type="Proteomes" id="UP000306575">
    <property type="component" value="Unassembled WGS sequence"/>
</dbReference>
<dbReference type="OrthoDB" id="9782855at2"/>
<comment type="similarity">
    <text evidence="1">Belongs to the CFA/CMAS family.</text>
</comment>
<dbReference type="GO" id="GO:0008168">
    <property type="term" value="F:methyltransferase activity"/>
    <property type="evidence" value="ECO:0007669"/>
    <property type="project" value="UniProtKB-KW"/>
</dbReference>
<name>A0A4U7N4R2_9RHOB</name>
<evidence type="ECO:0000256" key="2">
    <source>
        <dbReference type="ARBA" id="ARBA00022603"/>
    </source>
</evidence>
<dbReference type="Gene3D" id="3.40.50.150">
    <property type="entry name" value="Vaccinia Virus protein VP39"/>
    <property type="match status" value="1"/>
</dbReference>
<keyword evidence="5" id="KW-0443">Lipid metabolism</keyword>
<feature type="active site" evidence="6">
    <location>
        <position position="382"/>
    </location>
</feature>
<dbReference type="SUPFAM" id="SSF53335">
    <property type="entry name" value="S-adenosyl-L-methionine-dependent methyltransferases"/>
    <property type="match status" value="1"/>
</dbReference>
<dbReference type="CDD" id="cd02440">
    <property type="entry name" value="AdoMet_MTases"/>
    <property type="match status" value="1"/>
</dbReference>
<dbReference type="Pfam" id="PF02353">
    <property type="entry name" value="CMAS"/>
    <property type="match status" value="1"/>
</dbReference>
<dbReference type="AlphaFoldDB" id="A0A4U7N4R2"/>
<dbReference type="EMBL" id="SULI01000009">
    <property type="protein sequence ID" value="TKZ20765.1"/>
    <property type="molecule type" value="Genomic_DNA"/>
</dbReference>
<evidence type="ECO:0000256" key="3">
    <source>
        <dbReference type="ARBA" id="ARBA00022679"/>
    </source>
</evidence>
<evidence type="ECO:0000313" key="7">
    <source>
        <dbReference type="EMBL" id="TKZ20765.1"/>
    </source>
</evidence>
<evidence type="ECO:0000256" key="4">
    <source>
        <dbReference type="ARBA" id="ARBA00022691"/>
    </source>
</evidence>
<dbReference type="PANTHER" id="PTHR43667">
    <property type="entry name" value="CYCLOPROPANE-FATTY-ACYL-PHOSPHOLIPID SYNTHASE"/>
    <property type="match status" value="1"/>
</dbReference>
<organism evidence="7 8">
    <name type="scientific">Shimia litoralis</name>
    <dbReference type="NCBI Taxonomy" id="420403"/>
    <lineage>
        <taxon>Bacteria</taxon>
        <taxon>Pseudomonadati</taxon>
        <taxon>Pseudomonadota</taxon>
        <taxon>Alphaproteobacteria</taxon>
        <taxon>Rhodobacterales</taxon>
        <taxon>Roseobacteraceae</taxon>
    </lineage>
</organism>
<dbReference type="PANTHER" id="PTHR43667:SF2">
    <property type="entry name" value="FATTY ACID C-METHYL TRANSFERASE"/>
    <property type="match status" value="1"/>
</dbReference>
<evidence type="ECO:0000256" key="1">
    <source>
        <dbReference type="ARBA" id="ARBA00010815"/>
    </source>
</evidence>
<evidence type="ECO:0000313" key="8">
    <source>
        <dbReference type="Proteomes" id="UP000306575"/>
    </source>
</evidence>
<reference evidence="7 8" key="1">
    <citation type="submission" date="2019-04" db="EMBL/GenBank/DDBJ databases">
        <title>Genome sequence of Pelagicola litoralis CL-ES2.</title>
        <authorList>
            <person name="Cao J."/>
        </authorList>
    </citation>
    <scope>NUCLEOTIDE SEQUENCE [LARGE SCALE GENOMIC DNA]</scope>
    <source>
        <strain evidence="7 8">CL-ES2</strain>
    </source>
</reference>